<name>A0A0D7AHS4_9AGAR</name>
<keyword evidence="10" id="KW-1185">Reference proteome</keyword>
<evidence type="ECO:0000313" key="10">
    <source>
        <dbReference type="Proteomes" id="UP000054144"/>
    </source>
</evidence>
<sequence>MARSSPVSFSIRSSSSAPVFKSSVNENRHDPAFPSAPIRTKLRRHTNASRPSASLSSPRLSRDGGSLDPDEIFAKHTVAEIKFIQKQLLADADAKQEELRLMVGERYRDLLQASTSIIAIAESSRRVVDALDGATELISSQRPPPVPIQLTVLEDTHLQTLQLFAAHLKLLLDAPEHLWRLIERKKYFSAAWLFLLARFVRQALIQDDDAWTEQGLDVESQFPLVQRQWELVSQFQSQIIHKATVSLREYSLSPEDTCATMLTLYFLEPRGLTRTLSLLLTQRSKTLHSVLAWHSELPSSSSSTTVVHRIDEHPPEQPSILYRWTIVREVREAVLSSLDVIASTLKACRAIFGASDDKEHSPGSRVRDVLDFIQSEGTESSLQYGHLSADLLLTTHSLLMSLPSSTQFLLLPQNLRSYRPHVNPKPEFSSVTAEHLAERLEDWFRGSCESLQTAFQRWFGGLQNIREVWSVRSSMIQWLQSVAGLSTGETEAVKSIVDVVALRRVSDIWKTSMANATDKFGQQLASIRSTLRERPKGYLFFADTFPVQNLFEAPPVPTVSQTSIAPVKTSFNKYRNTLRRQLVGRTPLLDEILSTLETCAKALQDDLAHIVDNDLDTLEALVAHLTQAYQPEADKLCTNVIDAMTSALLSMSAVDHVILCAVFVGRIADNLATSSTFVTGIGCSQSLAEAFRTQCQQLDQAIIDRWRQHMVTSIVQRYKTHSFAKIRGLDDLYFTPSTALVQAVSILSKAIQDVGVCRSPERQLKVANDTLLSFLTELVMSDRDVGGDVVQELCDLGVLRRLADGRGTEWDGVRELLDTQIARVRLCREHGYDNPNLPRCQLLPLGSISDASDLSSQATTFLTRTRTLFGPLLAPMAPQAYDAFPQGVDKEMRPILEFTKPSARFGMLLVGR</sequence>
<dbReference type="Proteomes" id="UP000054144">
    <property type="component" value="Unassembled WGS sequence"/>
</dbReference>
<evidence type="ECO:0000256" key="3">
    <source>
        <dbReference type="ARBA" id="ARBA00020978"/>
    </source>
</evidence>
<dbReference type="GO" id="GO:0017119">
    <property type="term" value="C:Golgi transport complex"/>
    <property type="evidence" value="ECO:0007669"/>
    <property type="project" value="InterPro"/>
</dbReference>
<feature type="compositionally biased region" description="Low complexity" evidence="8">
    <location>
        <begin position="1"/>
        <end position="23"/>
    </location>
</feature>
<evidence type="ECO:0000256" key="7">
    <source>
        <dbReference type="ARBA" id="ARBA00023136"/>
    </source>
</evidence>
<proteinExistence type="inferred from homology"/>
<dbReference type="InterPro" id="IPR033370">
    <property type="entry name" value="COG1"/>
</dbReference>
<accession>A0A0D7AHS4</accession>
<evidence type="ECO:0000256" key="2">
    <source>
        <dbReference type="ARBA" id="ARBA00006653"/>
    </source>
</evidence>
<protein>
    <recommendedName>
        <fullName evidence="3">Conserved oligomeric Golgi complex subunit 1</fullName>
    </recommendedName>
</protein>
<dbReference type="GO" id="GO:0015031">
    <property type="term" value="P:protein transport"/>
    <property type="evidence" value="ECO:0007669"/>
    <property type="project" value="UniProtKB-KW"/>
</dbReference>
<dbReference type="Pfam" id="PF08700">
    <property type="entry name" value="VPS51_Exo84_N"/>
    <property type="match status" value="1"/>
</dbReference>
<feature type="region of interest" description="Disordered" evidence="8">
    <location>
        <begin position="1"/>
        <end position="67"/>
    </location>
</feature>
<keyword evidence="6" id="KW-0333">Golgi apparatus</keyword>
<reference evidence="9 10" key="1">
    <citation type="journal article" date="2015" name="Fungal Genet. Biol.">
        <title>Evolution of novel wood decay mechanisms in Agaricales revealed by the genome sequences of Fistulina hepatica and Cylindrobasidium torrendii.</title>
        <authorList>
            <person name="Floudas D."/>
            <person name="Held B.W."/>
            <person name="Riley R."/>
            <person name="Nagy L.G."/>
            <person name="Koehler G."/>
            <person name="Ransdell A.S."/>
            <person name="Younus H."/>
            <person name="Chow J."/>
            <person name="Chiniquy J."/>
            <person name="Lipzen A."/>
            <person name="Tritt A."/>
            <person name="Sun H."/>
            <person name="Haridas S."/>
            <person name="LaButti K."/>
            <person name="Ohm R.A."/>
            <person name="Kues U."/>
            <person name="Blanchette R.A."/>
            <person name="Grigoriev I.V."/>
            <person name="Minto R.E."/>
            <person name="Hibbett D.S."/>
        </authorList>
    </citation>
    <scope>NUCLEOTIDE SEQUENCE [LARGE SCALE GENOMIC DNA]</scope>
    <source>
        <strain evidence="9 10">ATCC 64428</strain>
    </source>
</reference>
<evidence type="ECO:0000256" key="4">
    <source>
        <dbReference type="ARBA" id="ARBA00022448"/>
    </source>
</evidence>
<keyword evidence="7" id="KW-0472">Membrane</keyword>
<evidence type="ECO:0000256" key="1">
    <source>
        <dbReference type="ARBA" id="ARBA00004395"/>
    </source>
</evidence>
<dbReference type="PANTHER" id="PTHR31658:SF0">
    <property type="entry name" value="CONSERVED OLIGOMERIC GOLGI COMPLEX SUBUNIT 1"/>
    <property type="match status" value="1"/>
</dbReference>
<dbReference type="PANTHER" id="PTHR31658">
    <property type="entry name" value="CONSERVED OLIGOMERIC GOLGI COMPLEX SUBUNIT 1"/>
    <property type="match status" value="1"/>
</dbReference>
<evidence type="ECO:0000256" key="5">
    <source>
        <dbReference type="ARBA" id="ARBA00022927"/>
    </source>
</evidence>
<feature type="compositionally biased region" description="Low complexity" evidence="8">
    <location>
        <begin position="48"/>
        <end position="59"/>
    </location>
</feature>
<keyword evidence="4" id="KW-0813">Transport</keyword>
<dbReference type="EMBL" id="KN881666">
    <property type="protein sequence ID" value="KIY51289.1"/>
    <property type="molecule type" value="Genomic_DNA"/>
</dbReference>
<keyword evidence="5" id="KW-0653">Protein transport</keyword>
<evidence type="ECO:0000256" key="6">
    <source>
        <dbReference type="ARBA" id="ARBA00023034"/>
    </source>
</evidence>
<comment type="subcellular location">
    <subcellularLocation>
        <location evidence="1">Golgi apparatus membrane</location>
        <topology evidence="1">Peripheral membrane protein</topology>
    </subcellularLocation>
</comment>
<organism evidence="9 10">
    <name type="scientific">Fistulina hepatica ATCC 64428</name>
    <dbReference type="NCBI Taxonomy" id="1128425"/>
    <lineage>
        <taxon>Eukaryota</taxon>
        <taxon>Fungi</taxon>
        <taxon>Dikarya</taxon>
        <taxon>Basidiomycota</taxon>
        <taxon>Agaricomycotina</taxon>
        <taxon>Agaricomycetes</taxon>
        <taxon>Agaricomycetidae</taxon>
        <taxon>Agaricales</taxon>
        <taxon>Fistulinaceae</taxon>
        <taxon>Fistulina</taxon>
    </lineage>
</organism>
<gene>
    <name evidence="9" type="ORF">FISHEDRAFT_37614</name>
</gene>
<evidence type="ECO:0000256" key="8">
    <source>
        <dbReference type="SAM" id="MobiDB-lite"/>
    </source>
</evidence>
<dbReference type="GO" id="GO:0006891">
    <property type="term" value="P:intra-Golgi vesicle-mediated transport"/>
    <property type="evidence" value="ECO:0007669"/>
    <property type="project" value="InterPro"/>
</dbReference>
<dbReference type="AlphaFoldDB" id="A0A0D7AHS4"/>
<dbReference type="OrthoDB" id="46189at2759"/>
<dbReference type="GO" id="GO:0000139">
    <property type="term" value="C:Golgi membrane"/>
    <property type="evidence" value="ECO:0007669"/>
    <property type="project" value="UniProtKB-SubCell"/>
</dbReference>
<comment type="similarity">
    <text evidence="2">Belongs to the COG1 family.</text>
</comment>
<evidence type="ECO:0000313" key="9">
    <source>
        <dbReference type="EMBL" id="KIY51289.1"/>
    </source>
</evidence>